<dbReference type="STRING" id="56857.A0A200PPZ8"/>
<evidence type="ECO:0000313" key="4">
    <source>
        <dbReference type="Proteomes" id="UP000195402"/>
    </source>
</evidence>
<dbReference type="InterPro" id="IPR012337">
    <property type="entry name" value="RNaseH-like_sf"/>
</dbReference>
<keyword evidence="1" id="KW-0732">Signal</keyword>
<name>A0A200PPZ8_MACCD</name>
<dbReference type="CDD" id="cd06222">
    <property type="entry name" value="RNase_H_like"/>
    <property type="match status" value="1"/>
</dbReference>
<keyword evidence="4" id="KW-1185">Reference proteome</keyword>
<dbReference type="PANTHER" id="PTHR32254">
    <property type="entry name" value="EXPRESSED PROTEIN"/>
    <property type="match status" value="1"/>
</dbReference>
<sequence length="395" mass="44838">MENRSWGCTLLTQFSLCFALFLAFNIGGSQRSTYNTTNMKRDRPLDLYFLSVRGGWRSLKEQNHLLKQMEKVAKIYKVKFVVNISELGEDDPLMQNGTLHFSALKVPWYTTNASQGQENKYFLKQIPLLHGKILDIIFVDSGSLQEYFHTGEPSSIGSHQLNWLTRTLEATNSNWRVVIGLNPVVVCKYSEDSMETKLYEPLHDVFLKFGVNAYLSKQGCTKNRYTHEGSIAYIGNMGPADKAMKDTRYANESSIYLRFVRHWQCRATLAVPWKIFQINKVAMESRFRRGSDSVLTLWGENWIACNWYPPLVDEVEICCDGSARGNPRPAGAGVIFRNHLAEVILTVSHGLGVCTNYLAEITTILIGLEAVVPGISSECGWFRIPPLVFRPFPIK</sequence>
<feature type="domain" description="RNase H type-1" evidence="2">
    <location>
        <begin position="311"/>
        <end position="395"/>
    </location>
</feature>
<dbReference type="Gene3D" id="3.30.420.10">
    <property type="entry name" value="Ribonuclease H-like superfamily/Ribonuclease H"/>
    <property type="match status" value="1"/>
</dbReference>
<dbReference type="Gene3D" id="3.60.21.10">
    <property type="match status" value="1"/>
</dbReference>
<dbReference type="SUPFAM" id="SSF56300">
    <property type="entry name" value="Metallo-dependent phosphatases"/>
    <property type="match status" value="1"/>
</dbReference>
<dbReference type="InterPro" id="IPR029052">
    <property type="entry name" value="Metallo-depent_PP-like"/>
</dbReference>
<dbReference type="PANTHER" id="PTHR32254:SF5">
    <property type="entry name" value="CALCINEURIN-LIKE METALLO-PHOSPHOESTERASE SUPERFAMILY PROTEIN"/>
    <property type="match status" value="1"/>
</dbReference>
<proteinExistence type="predicted"/>
<dbReference type="SUPFAM" id="SSF53098">
    <property type="entry name" value="Ribonuclease H-like"/>
    <property type="match status" value="1"/>
</dbReference>
<dbReference type="AlphaFoldDB" id="A0A200PPZ8"/>
<feature type="chain" id="PRO_5013233384" evidence="1">
    <location>
        <begin position="20"/>
        <end position="395"/>
    </location>
</feature>
<dbReference type="InterPro" id="IPR002156">
    <property type="entry name" value="RNaseH_domain"/>
</dbReference>
<protein>
    <submittedName>
        <fullName evidence="3">Ribonuclease H domain</fullName>
    </submittedName>
</protein>
<accession>A0A200PPZ8</accession>
<dbReference type="OrthoDB" id="411211at2759"/>
<dbReference type="InterPro" id="IPR036397">
    <property type="entry name" value="RNaseH_sf"/>
</dbReference>
<evidence type="ECO:0000313" key="3">
    <source>
        <dbReference type="EMBL" id="OVA00282.1"/>
    </source>
</evidence>
<dbReference type="InterPro" id="IPR044730">
    <property type="entry name" value="RNase_H-like_dom_plant"/>
</dbReference>
<dbReference type="GO" id="GO:0004523">
    <property type="term" value="F:RNA-DNA hybrid ribonuclease activity"/>
    <property type="evidence" value="ECO:0007669"/>
    <property type="project" value="InterPro"/>
</dbReference>
<dbReference type="InParanoid" id="A0A200PPZ8"/>
<evidence type="ECO:0000256" key="1">
    <source>
        <dbReference type="SAM" id="SignalP"/>
    </source>
</evidence>
<dbReference type="Proteomes" id="UP000195402">
    <property type="component" value="Unassembled WGS sequence"/>
</dbReference>
<reference evidence="3 4" key="1">
    <citation type="journal article" date="2017" name="Mol. Plant">
        <title>The Genome of Medicinal Plant Macleaya cordata Provides New Insights into Benzylisoquinoline Alkaloids Metabolism.</title>
        <authorList>
            <person name="Liu X."/>
            <person name="Liu Y."/>
            <person name="Huang P."/>
            <person name="Ma Y."/>
            <person name="Qing Z."/>
            <person name="Tang Q."/>
            <person name="Cao H."/>
            <person name="Cheng P."/>
            <person name="Zheng Y."/>
            <person name="Yuan Z."/>
            <person name="Zhou Y."/>
            <person name="Liu J."/>
            <person name="Tang Z."/>
            <person name="Zhuo Y."/>
            <person name="Zhang Y."/>
            <person name="Yu L."/>
            <person name="Huang J."/>
            <person name="Yang P."/>
            <person name="Peng Q."/>
            <person name="Zhang J."/>
            <person name="Jiang W."/>
            <person name="Zhang Z."/>
            <person name="Lin K."/>
            <person name="Ro D.K."/>
            <person name="Chen X."/>
            <person name="Xiong X."/>
            <person name="Shang Y."/>
            <person name="Huang S."/>
            <person name="Zeng J."/>
        </authorList>
    </citation>
    <scope>NUCLEOTIDE SEQUENCE [LARGE SCALE GENOMIC DNA]</scope>
    <source>
        <strain evidence="4">cv. BLH2017</strain>
        <tissue evidence="3">Root</tissue>
    </source>
</reference>
<organism evidence="3 4">
    <name type="scientific">Macleaya cordata</name>
    <name type="common">Five-seeded plume-poppy</name>
    <name type="synonym">Bocconia cordata</name>
    <dbReference type="NCBI Taxonomy" id="56857"/>
    <lineage>
        <taxon>Eukaryota</taxon>
        <taxon>Viridiplantae</taxon>
        <taxon>Streptophyta</taxon>
        <taxon>Embryophyta</taxon>
        <taxon>Tracheophyta</taxon>
        <taxon>Spermatophyta</taxon>
        <taxon>Magnoliopsida</taxon>
        <taxon>Ranunculales</taxon>
        <taxon>Papaveraceae</taxon>
        <taxon>Papaveroideae</taxon>
        <taxon>Macleaya</taxon>
    </lineage>
</organism>
<gene>
    <name evidence="3" type="ORF">BVC80_1495g51</name>
</gene>
<dbReference type="EMBL" id="MVGT01004341">
    <property type="protein sequence ID" value="OVA00282.1"/>
    <property type="molecule type" value="Genomic_DNA"/>
</dbReference>
<dbReference type="GO" id="GO:0003676">
    <property type="term" value="F:nucleic acid binding"/>
    <property type="evidence" value="ECO:0007669"/>
    <property type="project" value="InterPro"/>
</dbReference>
<dbReference type="PROSITE" id="PS50879">
    <property type="entry name" value="RNASE_H_1"/>
    <property type="match status" value="1"/>
</dbReference>
<dbReference type="FunCoup" id="A0A200PPZ8">
    <property type="interactions" value="1573"/>
</dbReference>
<comment type="caution">
    <text evidence="3">The sequence shown here is derived from an EMBL/GenBank/DDBJ whole genome shotgun (WGS) entry which is preliminary data.</text>
</comment>
<feature type="signal peptide" evidence="1">
    <location>
        <begin position="1"/>
        <end position="19"/>
    </location>
</feature>
<evidence type="ECO:0000259" key="2">
    <source>
        <dbReference type="PROSITE" id="PS50879"/>
    </source>
</evidence>